<proteinExistence type="predicted"/>
<dbReference type="PANTHER" id="PTHR42718:SF46">
    <property type="entry name" value="BLR6921 PROTEIN"/>
    <property type="match status" value="1"/>
</dbReference>
<dbReference type="EMBL" id="CP000555">
    <property type="protein sequence ID" value="ABM94722.1"/>
    <property type="molecule type" value="Genomic_DNA"/>
</dbReference>
<evidence type="ECO:0000256" key="2">
    <source>
        <dbReference type="ARBA" id="ARBA00022448"/>
    </source>
</evidence>
<feature type="transmembrane region" description="Helical" evidence="7">
    <location>
        <begin position="226"/>
        <end position="248"/>
    </location>
</feature>
<keyword evidence="10" id="KW-1185">Reference proteome</keyword>
<dbReference type="CDD" id="cd17503">
    <property type="entry name" value="MFS_LmrB_MDR_like"/>
    <property type="match status" value="1"/>
</dbReference>
<gene>
    <name evidence="9" type="ordered locus">Mpe_A1763</name>
</gene>
<dbReference type="InterPro" id="IPR036259">
    <property type="entry name" value="MFS_trans_sf"/>
</dbReference>
<dbReference type="GO" id="GO:0005886">
    <property type="term" value="C:plasma membrane"/>
    <property type="evidence" value="ECO:0007669"/>
    <property type="project" value="UniProtKB-SubCell"/>
</dbReference>
<dbReference type="InterPro" id="IPR011701">
    <property type="entry name" value="MFS"/>
</dbReference>
<keyword evidence="5 7" id="KW-1133">Transmembrane helix</keyword>
<comment type="subcellular location">
    <subcellularLocation>
        <location evidence="1">Cell membrane</location>
        <topology evidence="1">Multi-pass membrane protein</topology>
    </subcellularLocation>
</comment>
<dbReference type="STRING" id="420662.Mpe_A1763"/>
<keyword evidence="3" id="KW-1003">Cell membrane</keyword>
<reference evidence="9 10" key="1">
    <citation type="journal article" date="2007" name="J. Bacteriol.">
        <title>Whole-genome analysis of the methyl tert-butyl ether-degrading beta-proteobacterium Methylibium petroleiphilum PM1.</title>
        <authorList>
            <person name="Kane S.R."/>
            <person name="Chakicherla A.Y."/>
            <person name="Chain P.S.G."/>
            <person name="Schmidt R."/>
            <person name="Shin M.W."/>
            <person name="Legler T.C."/>
            <person name="Scow K.M."/>
            <person name="Larimer F.W."/>
            <person name="Lucas S.M."/>
            <person name="Richardson P.M."/>
            <person name="Hristova K.R."/>
        </authorList>
    </citation>
    <scope>NUCLEOTIDE SEQUENCE [LARGE SCALE GENOMIC DNA]</scope>
    <source>
        <strain evidence="10">ATCC BAA-1232 / LMG 22953 / PM1</strain>
    </source>
</reference>
<dbReference type="AlphaFoldDB" id="A2SGN3"/>
<feature type="transmembrane region" description="Helical" evidence="7">
    <location>
        <begin position="106"/>
        <end position="127"/>
    </location>
</feature>
<dbReference type="HOGENOM" id="CLU_000960_28_0_4"/>
<accession>A2SGN3</accession>
<feature type="transmembrane region" description="Helical" evidence="7">
    <location>
        <begin position="398"/>
        <end position="421"/>
    </location>
</feature>
<evidence type="ECO:0000256" key="5">
    <source>
        <dbReference type="ARBA" id="ARBA00022989"/>
    </source>
</evidence>
<feature type="transmembrane region" description="Helical" evidence="7">
    <location>
        <begin position="358"/>
        <end position="377"/>
    </location>
</feature>
<protein>
    <submittedName>
        <fullName evidence="9">Putative MFS transporter</fullName>
    </submittedName>
</protein>
<dbReference type="PANTHER" id="PTHR42718">
    <property type="entry name" value="MAJOR FACILITATOR SUPERFAMILY MULTIDRUG TRANSPORTER MFSC"/>
    <property type="match status" value="1"/>
</dbReference>
<dbReference type="KEGG" id="mpt:Mpe_A1763"/>
<feature type="transmembrane region" description="Helical" evidence="7">
    <location>
        <begin position="200"/>
        <end position="220"/>
    </location>
</feature>
<evidence type="ECO:0000313" key="9">
    <source>
        <dbReference type="EMBL" id="ABM94722.1"/>
    </source>
</evidence>
<feature type="domain" description="Major facilitator superfamily (MFS) profile" evidence="8">
    <location>
        <begin position="15"/>
        <end position="459"/>
    </location>
</feature>
<dbReference type="SUPFAM" id="SSF103473">
    <property type="entry name" value="MFS general substrate transporter"/>
    <property type="match status" value="1"/>
</dbReference>
<evidence type="ECO:0000256" key="1">
    <source>
        <dbReference type="ARBA" id="ARBA00004651"/>
    </source>
</evidence>
<feature type="transmembrane region" description="Helical" evidence="7">
    <location>
        <begin position="167"/>
        <end position="188"/>
    </location>
</feature>
<feature type="transmembrane region" description="Helical" evidence="7">
    <location>
        <begin position="298"/>
        <end position="322"/>
    </location>
</feature>
<dbReference type="RefSeq" id="WP_011829359.1">
    <property type="nucleotide sequence ID" value="NC_008825.1"/>
</dbReference>
<name>A2SGN3_METPP</name>
<dbReference type="Pfam" id="PF07690">
    <property type="entry name" value="MFS_1"/>
    <property type="match status" value="1"/>
</dbReference>
<organism evidence="9 10">
    <name type="scientific">Methylibium petroleiphilum (strain ATCC BAA-1232 / LMG 22953 / PM1)</name>
    <dbReference type="NCBI Taxonomy" id="420662"/>
    <lineage>
        <taxon>Bacteria</taxon>
        <taxon>Pseudomonadati</taxon>
        <taxon>Pseudomonadota</taxon>
        <taxon>Betaproteobacteria</taxon>
        <taxon>Burkholderiales</taxon>
        <taxon>Sphaerotilaceae</taxon>
        <taxon>Methylibium</taxon>
    </lineage>
</organism>
<dbReference type="PRINTS" id="PR01036">
    <property type="entry name" value="TCRTETB"/>
</dbReference>
<evidence type="ECO:0000256" key="7">
    <source>
        <dbReference type="SAM" id="Phobius"/>
    </source>
</evidence>
<dbReference type="InterPro" id="IPR020846">
    <property type="entry name" value="MFS_dom"/>
</dbReference>
<feature type="transmembrane region" description="Helical" evidence="7">
    <location>
        <begin position="49"/>
        <end position="69"/>
    </location>
</feature>
<dbReference type="Proteomes" id="UP000000366">
    <property type="component" value="Chromosome"/>
</dbReference>
<dbReference type="PROSITE" id="PS50850">
    <property type="entry name" value="MFS"/>
    <property type="match status" value="1"/>
</dbReference>
<evidence type="ECO:0000256" key="6">
    <source>
        <dbReference type="ARBA" id="ARBA00023136"/>
    </source>
</evidence>
<evidence type="ECO:0000256" key="4">
    <source>
        <dbReference type="ARBA" id="ARBA00022692"/>
    </source>
</evidence>
<evidence type="ECO:0000259" key="8">
    <source>
        <dbReference type="PROSITE" id="PS50850"/>
    </source>
</evidence>
<feature type="transmembrane region" description="Helical" evidence="7">
    <location>
        <begin position="15"/>
        <end position="37"/>
    </location>
</feature>
<feature type="transmembrane region" description="Helical" evidence="7">
    <location>
        <begin position="139"/>
        <end position="161"/>
    </location>
</feature>
<feature type="transmembrane region" description="Helical" evidence="7">
    <location>
        <begin position="334"/>
        <end position="352"/>
    </location>
</feature>
<dbReference type="GO" id="GO:0022857">
    <property type="term" value="F:transmembrane transporter activity"/>
    <property type="evidence" value="ECO:0007669"/>
    <property type="project" value="InterPro"/>
</dbReference>
<keyword evidence="2" id="KW-0813">Transport</keyword>
<feature type="transmembrane region" description="Helical" evidence="7">
    <location>
        <begin position="433"/>
        <end position="456"/>
    </location>
</feature>
<feature type="transmembrane region" description="Helical" evidence="7">
    <location>
        <begin position="257"/>
        <end position="278"/>
    </location>
</feature>
<keyword evidence="6 7" id="KW-0472">Membrane</keyword>
<dbReference type="Gene3D" id="1.20.1250.20">
    <property type="entry name" value="MFS general substrate transporter like domains"/>
    <property type="match status" value="2"/>
</dbReference>
<evidence type="ECO:0000313" key="10">
    <source>
        <dbReference type="Proteomes" id="UP000000366"/>
    </source>
</evidence>
<dbReference type="NCBIfam" id="NF007799">
    <property type="entry name" value="PRK10504.1"/>
    <property type="match status" value="1"/>
</dbReference>
<sequence length="474" mass="49597">MTDGAAIGERARRMLPWLVAVAFFMQTLDGTIVNTALPAMARDLGESPLRMQAVVIAYMLTVALLIPVSGWLADRFGTRRIFIGAIVVFSVGSAACALSATLGQLAAARVLQGVGGALLLPVGRLAILRVFPKDQLLRTLAFVTIPGLVGPLIGPSLGGWLVEVATWHWVFLINLPVGLVGVVAARRYMPDLRDGAAQRFDLWGYVLFGASIVMISVALQGLGERALGFASSMLLLFAGFAALGGYWLHAARAPQPLFGLGLFSIPTFAVGLIGNLFARLGSGAIPFLMPLFLQVGLAYSPAAAGMSLIPTALGAMLSKTFAEPLIGRLGYRRTLIGNTVLLGLMIASFALVDLETGRWALMLHLAAFGIVNSLQFTAMNTLTLGDLEGRNASAGNSLLSVVMQVSMSLGVAAAAALLVAFGGHTQAQGSAAVVQTFHAAFACIGLMTVCAALVFAQLQTCDAPQAVPRVPDEH</sequence>
<keyword evidence="4 7" id="KW-0812">Transmembrane</keyword>
<feature type="transmembrane region" description="Helical" evidence="7">
    <location>
        <begin position="81"/>
        <end position="100"/>
    </location>
</feature>
<dbReference type="eggNOG" id="COG2814">
    <property type="taxonomic scope" value="Bacteria"/>
</dbReference>
<evidence type="ECO:0000256" key="3">
    <source>
        <dbReference type="ARBA" id="ARBA00022475"/>
    </source>
</evidence>